<evidence type="ECO:0000256" key="4">
    <source>
        <dbReference type="PIRSR" id="PIRSR006278-1"/>
    </source>
</evidence>
<dbReference type="InterPro" id="IPR036052">
    <property type="entry name" value="TrpB-like_PALP_sf"/>
</dbReference>
<comment type="cofactor">
    <cofactor evidence="1">
        <name>pyridoxal 5'-phosphate</name>
        <dbReference type="ChEBI" id="CHEBI:597326"/>
    </cofactor>
</comment>
<protein>
    <submittedName>
        <fullName evidence="7">D-cysteine desulfhydrase</fullName>
        <ecNumber evidence="7">4.4.1.15</ecNumber>
    </submittedName>
</protein>
<accession>A0A8J7KGZ2</accession>
<dbReference type="AlphaFoldDB" id="A0A8J7KGZ2"/>
<dbReference type="EMBL" id="JADOUF010000001">
    <property type="protein sequence ID" value="MBG6137895.1"/>
    <property type="molecule type" value="Genomic_DNA"/>
</dbReference>
<dbReference type="PANTHER" id="PTHR43780">
    <property type="entry name" value="1-AMINOCYCLOPROPANE-1-CARBOXYLATE DEAMINASE-RELATED"/>
    <property type="match status" value="1"/>
</dbReference>
<comment type="similarity">
    <text evidence="2">Belongs to the ACC deaminase/D-cysteine desulfhydrase family.</text>
</comment>
<evidence type="ECO:0000313" key="7">
    <source>
        <dbReference type="EMBL" id="MBG6137895.1"/>
    </source>
</evidence>
<dbReference type="PANTHER" id="PTHR43780:SF2">
    <property type="entry name" value="1-AMINOCYCLOPROPANE-1-CARBOXYLATE DEAMINASE-RELATED"/>
    <property type="match status" value="1"/>
</dbReference>
<dbReference type="SUPFAM" id="SSF53686">
    <property type="entry name" value="Tryptophan synthase beta subunit-like PLP-dependent enzymes"/>
    <property type="match status" value="1"/>
</dbReference>
<proteinExistence type="inferred from homology"/>
<feature type="active site" description="Nucleophile" evidence="4">
    <location>
        <position position="74"/>
    </location>
</feature>
<keyword evidence="3 5" id="KW-0663">Pyridoxal phosphate</keyword>
<dbReference type="Proteomes" id="UP000622552">
    <property type="component" value="Unassembled WGS sequence"/>
</dbReference>
<keyword evidence="7" id="KW-0456">Lyase</keyword>
<dbReference type="PIRSF" id="PIRSF006278">
    <property type="entry name" value="ACCD_DCysDesulf"/>
    <property type="match status" value="1"/>
</dbReference>
<keyword evidence="8" id="KW-1185">Reference proteome</keyword>
<dbReference type="GO" id="GO:0019148">
    <property type="term" value="F:D-cysteine desulfhydrase activity"/>
    <property type="evidence" value="ECO:0007669"/>
    <property type="project" value="UniProtKB-EC"/>
</dbReference>
<dbReference type="Pfam" id="PF00291">
    <property type="entry name" value="PALP"/>
    <property type="match status" value="1"/>
</dbReference>
<dbReference type="Gene3D" id="3.40.50.1100">
    <property type="match status" value="2"/>
</dbReference>
<comment type="caution">
    <text evidence="7">The sequence shown here is derived from an EMBL/GenBank/DDBJ whole genome shotgun (WGS) entry which is preliminary data.</text>
</comment>
<dbReference type="GO" id="GO:1901605">
    <property type="term" value="P:alpha-amino acid metabolic process"/>
    <property type="evidence" value="ECO:0007669"/>
    <property type="project" value="UniProtKB-ARBA"/>
</dbReference>
<evidence type="ECO:0000313" key="8">
    <source>
        <dbReference type="Proteomes" id="UP000622552"/>
    </source>
</evidence>
<dbReference type="InterPro" id="IPR001926">
    <property type="entry name" value="TrpB-like_PALP"/>
</dbReference>
<sequence length="308" mass="31212">MDARVEFTSGATPVQRADRLAAAIGMRPGALWIKRDDLTGLAGGGNKARKLEYLCADAQAAGHTLLVTGGGPQSNHARATAAAAAYLGLGCHLVLAGDPPAQASGNLVLDRLLGATVEWTTGPLEDAIAAATAARGGYLVPFGGSSPLGALGYVRAADELRAQVPDVRLVVTATGSAGTHAGLAAGFGDWGLVGGVRVTEFADLRDRVRRLAGEAAALAGRPAPAGELVLDERHLGGGYGVPTREALAAIGLTARTTGLILDPVYTGKAMAALAAGVRDGELDPEATTVFLHTGGLPGVFAERYAPLW</sequence>
<evidence type="ECO:0000256" key="3">
    <source>
        <dbReference type="ARBA" id="ARBA00022898"/>
    </source>
</evidence>
<feature type="modified residue" description="N6-(pyridoxal phosphate)lysine" evidence="5">
    <location>
        <position position="47"/>
    </location>
</feature>
<evidence type="ECO:0000256" key="5">
    <source>
        <dbReference type="PIRSR" id="PIRSR006278-2"/>
    </source>
</evidence>
<feature type="domain" description="Tryptophan synthase beta chain-like PALP" evidence="6">
    <location>
        <begin position="8"/>
        <end position="294"/>
    </location>
</feature>
<dbReference type="EC" id="4.4.1.15" evidence="7"/>
<evidence type="ECO:0000256" key="1">
    <source>
        <dbReference type="ARBA" id="ARBA00001933"/>
    </source>
</evidence>
<gene>
    <name evidence="7" type="ORF">IW245_004089</name>
</gene>
<evidence type="ECO:0000256" key="2">
    <source>
        <dbReference type="ARBA" id="ARBA00008639"/>
    </source>
</evidence>
<name>A0A8J7KGZ2_9ACTN</name>
<evidence type="ECO:0000259" key="6">
    <source>
        <dbReference type="Pfam" id="PF00291"/>
    </source>
</evidence>
<dbReference type="RefSeq" id="WP_197004707.1">
    <property type="nucleotide sequence ID" value="NZ_BONS01000017.1"/>
</dbReference>
<reference evidence="7" key="1">
    <citation type="submission" date="2020-11" db="EMBL/GenBank/DDBJ databases">
        <title>Sequencing the genomes of 1000 actinobacteria strains.</title>
        <authorList>
            <person name="Klenk H.-P."/>
        </authorList>
    </citation>
    <scope>NUCLEOTIDE SEQUENCE</scope>
    <source>
        <strain evidence="7">DSM 45356</strain>
    </source>
</reference>
<dbReference type="InterPro" id="IPR027278">
    <property type="entry name" value="ACCD_DCysDesulf"/>
</dbReference>
<organism evidence="7 8">
    <name type="scientific">Longispora fulva</name>
    <dbReference type="NCBI Taxonomy" id="619741"/>
    <lineage>
        <taxon>Bacteria</taxon>
        <taxon>Bacillati</taxon>
        <taxon>Actinomycetota</taxon>
        <taxon>Actinomycetes</taxon>
        <taxon>Micromonosporales</taxon>
        <taxon>Micromonosporaceae</taxon>
        <taxon>Longispora</taxon>
    </lineage>
</organism>